<keyword evidence="10" id="KW-0460">Magnesium</keyword>
<feature type="domain" description="RNase III" evidence="12">
    <location>
        <begin position="5"/>
        <end position="128"/>
    </location>
</feature>
<dbReference type="GO" id="GO:0008033">
    <property type="term" value="P:tRNA processing"/>
    <property type="evidence" value="ECO:0007669"/>
    <property type="project" value="UniProtKB-KW"/>
</dbReference>
<dbReference type="RefSeq" id="WP_101893125.1">
    <property type="nucleotide sequence ID" value="NZ_CP022684.1"/>
</dbReference>
<dbReference type="GO" id="GO:0006364">
    <property type="term" value="P:rRNA processing"/>
    <property type="evidence" value="ECO:0007669"/>
    <property type="project" value="UniProtKB-UniRule"/>
</dbReference>
<dbReference type="PROSITE" id="PS50137">
    <property type="entry name" value="DS_RBD"/>
    <property type="match status" value="1"/>
</dbReference>
<dbReference type="Pfam" id="PF00035">
    <property type="entry name" value="dsrm"/>
    <property type="match status" value="1"/>
</dbReference>
<name>A0A2K9LHE2_9GAMM</name>
<dbReference type="Pfam" id="PF14622">
    <property type="entry name" value="Ribonucleas_3_3"/>
    <property type="match status" value="1"/>
</dbReference>
<dbReference type="InterPro" id="IPR000999">
    <property type="entry name" value="RNase_III_dom"/>
</dbReference>
<gene>
    <name evidence="10" type="primary">rnc</name>
    <name evidence="13" type="ORF">Kalk_04840</name>
</gene>
<dbReference type="CDD" id="cd00593">
    <property type="entry name" value="RIBOc"/>
    <property type="match status" value="1"/>
</dbReference>
<keyword evidence="10" id="KW-0699">rRNA-binding</keyword>
<keyword evidence="7 10" id="KW-0255">Endonuclease</keyword>
<dbReference type="GO" id="GO:0006397">
    <property type="term" value="P:mRNA processing"/>
    <property type="evidence" value="ECO:0007669"/>
    <property type="project" value="UniProtKB-UniRule"/>
</dbReference>
<dbReference type="GO" id="GO:0004525">
    <property type="term" value="F:ribonuclease III activity"/>
    <property type="evidence" value="ECO:0007669"/>
    <property type="project" value="UniProtKB-UniRule"/>
</dbReference>
<evidence type="ECO:0000256" key="6">
    <source>
        <dbReference type="ARBA" id="ARBA00022722"/>
    </source>
</evidence>
<dbReference type="Gene3D" id="1.10.1520.10">
    <property type="entry name" value="Ribonuclease III domain"/>
    <property type="match status" value="1"/>
</dbReference>
<dbReference type="EC" id="3.1.26.3" evidence="10"/>
<dbReference type="InterPro" id="IPR036389">
    <property type="entry name" value="RNase_III_sf"/>
</dbReference>
<dbReference type="SUPFAM" id="SSF69065">
    <property type="entry name" value="RNase III domain-like"/>
    <property type="match status" value="1"/>
</dbReference>
<dbReference type="GO" id="GO:0005737">
    <property type="term" value="C:cytoplasm"/>
    <property type="evidence" value="ECO:0007669"/>
    <property type="project" value="UniProtKB-SubCell"/>
</dbReference>
<dbReference type="PANTHER" id="PTHR11207">
    <property type="entry name" value="RIBONUCLEASE III"/>
    <property type="match status" value="1"/>
</dbReference>
<feature type="binding site" evidence="10">
    <location>
        <position position="114"/>
    </location>
    <ligand>
        <name>Mg(2+)</name>
        <dbReference type="ChEBI" id="CHEBI:18420"/>
    </ligand>
</feature>
<evidence type="ECO:0000259" key="11">
    <source>
        <dbReference type="PROSITE" id="PS50137"/>
    </source>
</evidence>
<dbReference type="PROSITE" id="PS00517">
    <property type="entry name" value="RNASE_3_1"/>
    <property type="match status" value="1"/>
</dbReference>
<dbReference type="GO" id="GO:0046872">
    <property type="term" value="F:metal ion binding"/>
    <property type="evidence" value="ECO:0007669"/>
    <property type="project" value="UniProtKB-KW"/>
</dbReference>
<dbReference type="AlphaFoldDB" id="A0A2K9LHE2"/>
<comment type="subcellular location">
    <subcellularLocation>
        <location evidence="10">Cytoplasm</location>
    </subcellularLocation>
</comment>
<comment type="catalytic activity">
    <reaction evidence="1 10">
        <text>Endonucleolytic cleavage to 5'-phosphomonoester.</text>
        <dbReference type="EC" id="3.1.26.3"/>
    </reaction>
</comment>
<evidence type="ECO:0000256" key="8">
    <source>
        <dbReference type="ARBA" id="ARBA00022801"/>
    </source>
</evidence>
<dbReference type="Gene3D" id="3.30.160.20">
    <property type="match status" value="1"/>
</dbReference>
<dbReference type="EMBL" id="CP022684">
    <property type="protein sequence ID" value="AUM11786.1"/>
    <property type="molecule type" value="Genomic_DNA"/>
</dbReference>
<feature type="active site" evidence="10">
    <location>
        <position position="45"/>
    </location>
</feature>
<dbReference type="GO" id="GO:0019843">
    <property type="term" value="F:rRNA binding"/>
    <property type="evidence" value="ECO:0007669"/>
    <property type="project" value="UniProtKB-KW"/>
</dbReference>
<accession>A0A2K9LHE2</accession>
<comment type="cofactor">
    <cofactor evidence="10">
        <name>Mg(2+)</name>
        <dbReference type="ChEBI" id="CHEBI:18420"/>
    </cofactor>
</comment>
<evidence type="ECO:0000256" key="5">
    <source>
        <dbReference type="ARBA" id="ARBA00022694"/>
    </source>
</evidence>
<evidence type="ECO:0000256" key="7">
    <source>
        <dbReference type="ARBA" id="ARBA00022759"/>
    </source>
</evidence>
<keyword evidence="14" id="KW-1185">Reference proteome</keyword>
<evidence type="ECO:0000313" key="13">
    <source>
        <dbReference type="EMBL" id="AUM11786.1"/>
    </source>
</evidence>
<keyword evidence="10" id="KW-0963">Cytoplasm</keyword>
<dbReference type="SMART" id="SM00358">
    <property type="entry name" value="DSRM"/>
    <property type="match status" value="1"/>
</dbReference>
<evidence type="ECO:0000259" key="12">
    <source>
        <dbReference type="PROSITE" id="PS50142"/>
    </source>
</evidence>
<protein>
    <recommendedName>
        <fullName evidence="10">Ribonuclease 3</fullName>
        <ecNumber evidence="10">3.1.26.3</ecNumber>
    </recommendedName>
    <alternativeName>
        <fullName evidence="10">Ribonuclease III</fullName>
        <shortName evidence="10">RNase III</shortName>
    </alternativeName>
</protein>
<dbReference type="GO" id="GO:0010468">
    <property type="term" value="P:regulation of gene expression"/>
    <property type="evidence" value="ECO:0007669"/>
    <property type="project" value="TreeGrafter"/>
</dbReference>
<evidence type="ECO:0000256" key="3">
    <source>
        <dbReference type="ARBA" id="ARBA00022552"/>
    </source>
</evidence>
<dbReference type="CDD" id="cd10845">
    <property type="entry name" value="DSRM_RNAse_III_family"/>
    <property type="match status" value="1"/>
</dbReference>
<dbReference type="FunFam" id="1.10.1520.10:FF:000001">
    <property type="entry name" value="Ribonuclease 3"/>
    <property type="match status" value="1"/>
</dbReference>
<dbReference type="HAMAP" id="MF_00104">
    <property type="entry name" value="RNase_III"/>
    <property type="match status" value="1"/>
</dbReference>
<keyword evidence="3 10" id="KW-0698">rRNA processing</keyword>
<keyword evidence="8 10" id="KW-0378">Hydrolase</keyword>
<dbReference type="NCBIfam" id="TIGR02191">
    <property type="entry name" value="RNaseIII"/>
    <property type="match status" value="1"/>
</dbReference>
<comment type="similarity">
    <text evidence="2">Belongs to the ribonuclease III family.</text>
</comment>
<dbReference type="Proteomes" id="UP000235116">
    <property type="component" value="Chromosome"/>
</dbReference>
<dbReference type="SMART" id="SM00535">
    <property type="entry name" value="RIBOc"/>
    <property type="match status" value="1"/>
</dbReference>
<keyword evidence="10" id="KW-0479">Metal-binding</keyword>
<feature type="binding site" evidence="10">
    <location>
        <position position="41"/>
    </location>
    <ligand>
        <name>Mg(2+)</name>
        <dbReference type="ChEBI" id="CHEBI:18420"/>
    </ligand>
</feature>
<comment type="subunit">
    <text evidence="10">Homodimer.</text>
</comment>
<comment type="function">
    <text evidence="10">Digests double-stranded RNA. Involved in the processing of primary rRNA transcript to yield the immediate precursors to the large and small rRNAs (23S and 16S). Processes some mRNAs, and tRNAs when they are encoded in the rRNA operon. Processes pre-crRNA and tracrRNA of type II CRISPR loci if present in the organism.</text>
</comment>
<evidence type="ECO:0000256" key="1">
    <source>
        <dbReference type="ARBA" id="ARBA00000109"/>
    </source>
</evidence>
<evidence type="ECO:0000256" key="9">
    <source>
        <dbReference type="ARBA" id="ARBA00022884"/>
    </source>
</evidence>
<keyword evidence="5 10" id="KW-0819">tRNA processing</keyword>
<dbReference type="OrthoDB" id="9805026at2"/>
<reference evidence="14" key="1">
    <citation type="submission" date="2017-08" db="EMBL/GenBank/DDBJ databases">
        <title>Direct submision.</title>
        <authorList>
            <person name="Kim S.-J."/>
            <person name="Rhee S.-K."/>
        </authorList>
    </citation>
    <scope>NUCLEOTIDE SEQUENCE [LARGE SCALE GENOMIC DNA]</scope>
    <source>
        <strain evidence="14">GI5</strain>
    </source>
</reference>
<dbReference type="PROSITE" id="PS50142">
    <property type="entry name" value="RNASE_3_2"/>
    <property type="match status" value="1"/>
</dbReference>
<feature type="binding site" evidence="10">
    <location>
        <position position="117"/>
    </location>
    <ligand>
        <name>Mg(2+)</name>
        <dbReference type="ChEBI" id="CHEBI:18420"/>
    </ligand>
</feature>
<keyword evidence="9 10" id="KW-0694">RNA-binding</keyword>
<dbReference type="SUPFAM" id="SSF54768">
    <property type="entry name" value="dsRNA-binding domain-like"/>
    <property type="match status" value="1"/>
</dbReference>
<feature type="domain" description="DRBM" evidence="11">
    <location>
        <begin position="155"/>
        <end position="225"/>
    </location>
</feature>
<proteinExistence type="inferred from homology"/>
<dbReference type="KEGG" id="kak:Kalk_04840"/>
<evidence type="ECO:0000256" key="10">
    <source>
        <dbReference type="HAMAP-Rule" id="MF_00104"/>
    </source>
</evidence>
<evidence type="ECO:0000256" key="4">
    <source>
        <dbReference type="ARBA" id="ARBA00022664"/>
    </source>
</evidence>
<keyword evidence="4 10" id="KW-0507">mRNA processing</keyword>
<evidence type="ECO:0000313" key="14">
    <source>
        <dbReference type="Proteomes" id="UP000235116"/>
    </source>
</evidence>
<dbReference type="InterPro" id="IPR011907">
    <property type="entry name" value="RNase_III"/>
</dbReference>
<keyword evidence="6 10" id="KW-0540">Nuclease</keyword>
<sequence length="230" mass="25244">MENDLTPLSRTIAYAFQQPQLLELAMTHRSFNGAENNERLEFLGDSILNFVIGEALFQKFPQAREGQLSRLRASLVKGVTLTKVANQLALGPYLRLGPGELKSGGARRESILGDAVESIIGAVYLDGGMEQAKALILSWFESRLQVISLQDTSKDNKTLLQETLQASKLGLPVYEIVDVTGKSHAQQFIVDCRVDELDLSARAEGQSRRQAEQIAAGKILTELEGSENGR</sequence>
<dbReference type="InterPro" id="IPR014720">
    <property type="entry name" value="dsRBD_dom"/>
</dbReference>
<dbReference type="GO" id="GO:0003725">
    <property type="term" value="F:double-stranded RNA binding"/>
    <property type="evidence" value="ECO:0007669"/>
    <property type="project" value="TreeGrafter"/>
</dbReference>
<organism evidence="13 14">
    <name type="scientific">Ketobacter alkanivorans</name>
    <dbReference type="NCBI Taxonomy" id="1917421"/>
    <lineage>
        <taxon>Bacteria</taxon>
        <taxon>Pseudomonadati</taxon>
        <taxon>Pseudomonadota</taxon>
        <taxon>Gammaproteobacteria</taxon>
        <taxon>Pseudomonadales</taxon>
        <taxon>Ketobacteraceae</taxon>
        <taxon>Ketobacter</taxon>
    </lineage>
</organism>
<dbReference type="PANTHER" id="PTHR11207:SF0">
    <property type="entry name" value="RIBONUCLEASE 3"/>
    <property type="match status" value="1"/>
</dbReference>
<feature type="active site" evidence="10">
    <location>
        <position position="117"/>
    </location>
</feature>
<evidence type="ECO:0000256" key="2">
    <source>
        <dbReference type="ARBA" id="ARBA00010183"/>
    </source>
</evidence>